<keyword evidence="2" id="KW-1185">Reference proteome</keyword>
<name>A0A2R6NU31_9APHY</name>
<evidence type="ECO:0000313" key="1">
    <source>
        <dbReference type="EMBL" id="PSR76675.1"/>
    </source>
</evidence>
<organism evidence="1 2">
    <name type="scientific">Hermanssonia centrifuga</name>
    <dbReference type="NCBI Taxonomy" id="98765"/>
    <lineage>
        <taxon>Eukaryota</taxon>
        <taxon>Fungi</taxon>
        <taxon>Dikarya</taxon>
        <taxon>Basidiomycota</taxon>
        <taxon>Agaricomycotina</taxon>
        <taxon>Agaricomycetes</taxon>
        <taxon>Polyporales</taxon>
        <taxon>Meruliaceae</taxon>
        <taxon>Hermanssonia</taxon>
    </lineage>
</organism>
<accession>A0A2R6NU31</accession>
<comment type="caution">
    <text evidence="1">The sequence shown here is derived from an EMBL/GenBank/DDBJ whole genome shotgun (WGS) entry which is preliminary data.</text>
</comment>
<dbReference type="EMBL" id="MLYV02000837">
    <property type="protein sequence ID" value="PSR76675.1"/>
    <property type="molecule type" value="Genomic_DNA"/>
</dbReference>
<evidence type="ECO:0000313" key="2">
    <source>
        <dbReference type="Proteomes" id="UP000186601"/>
    </source>
</evidence>
<reference evidence="1 2" key="1">
    <citation type="submission" date="2018-02" db="EMBL/GenBank/DDBJ databases">
        <title>Genome sequence of the basidiomycete white-rot fungus Phlebia centrifuga.</title>
        <authorList>
            <person name="Granchi Z."/>
            <person name="Peng M."/>
            <person name="de Vries R.P."/>
            <person name="Hilden K."/>
            <person name="Makela M.R."/>
            <person name="Grigoriev I."/>
            <person name="Riley R."/>
        </authorList>
    </citation>
    <scope>NUCLEOTIDE SEQUENCE [LARGE SCALE GENOMIC DNA]</scope>
    <source>
        <strain evidence="1 2">FBCC195</strain>
    </source>
</reference>
<sequence>MHWIHEHPGGTLEQFQDYWEKRIAPQERKDVKSSLWTGLRNSFHIQETPANALRHPRTTAPPSE</sequence>
<gene>
    <name evidence="1" type="ORF">PHLCEN_2v8272</name>
</gene>
<protein>
    <submittedName>
        <fullName evidence="1">Uncharacterized protein</fullName>
    </submittedName>
</protein>
<proteinExistence type="predicted"/>
<dbReference type="Proteomes" id="UP000186601">
    <property type="component" value="Unassembled WGS sequence"/>
</dbReference>
<dbReference type="AlphaFoldDB" id="A0A2R6NU31"/>